<gene>
    <name evidence="3" type="ORF">BWK73_42750</name>
</gene>
<organism evidence="3 4">
    <name type="scientific">Thiothrix lacustris</name>
    <dbReference type="NCBI Taxonomy" id="525917"/>
    <lineage>
        <taxon>Bacteria</taxon>
        <taxon>Pseudomonadati</taxon>
        <taxon>Pseudomonadota</taxon>
        <taxon>Gammaproteobacteria</taxon>
        <taxon>Thiotrichales</taxon>
        <taxon>Thiotrichaceae</taxon>
        <taxon>Thiothrix</taxon>
    </lineage>
</organism>
<dbReference type="PROSITE" id="PS51257">
    <property type="entry name" value="PROKAR_LIPOPROTEIN"/>
    <property type="match status" value="1"/>
</dbReference>
<dbReference type="SUPFAM" id="SSF47413">
    <property type="entry name" value="lambda repressor-like DNA-binding domains"/>
    <property type="match status" value="1"/>
</dbReference>
<dbReference type="PANTHER" id="PTHR43236:SF1">
    <property type="entry name" value="BLL7220 PROTEIN"/>
    <property type="match status" value="1"/>
</dbReference>
<dbReference type="Gene3D" id="1.10.260.40">
    <property type="entry name" value="lambda repressor-like DNA-binding domains"/>
    <property type="match status" value="1"/>
</dbReference>
<name>A0A1Y1QCI2_9GAMM</name>
<evidence type="ECO:0000256" key="1">
    <source>
        <dbReference type="ARBA" id="ARBA00007227"/>
    </source>
</evidence>
<dbReference type="InterPro" id="IPR001387">
    <property type="entry name" value="Cro/C1-type_HTH"/>
</dbReference>
<sequence>MRIGVAGFQSQRLVQARTVRGLTQTALSAISGCSNASLSKWERGEQLPELAALEKVATALGMPTVWFLKPLPDYGNAGYFFRSSIALTKEARNVAEGRLKWAYELSQVIQEWVGWPTLNLPDSLSRKEALSLTDEEIEALAVTCRQHWHLGLGPIDDVIRIVEASGVLTVREPLGYIKMDGVSHWFEPEGRPYIFIAADKASAVRNRFDVAHELGHLIMHHYLTPADNTRLYHELERQAHLFASAFLMPADSISVELACPTLDTLLVLKRRWKTSIAAMIMRAKALNLLDDAYTTRLWKNYSARGWKRSEPLDDELQPELPRLLPRAIKLLLEDGGFSKAQLLNTIGLSASDVETLCQLPEGYLRENFGEVIQLNRPTLRKREDLSGNLSSIVRSDTSNIISMPVR</sequence>
<dbReference type="GO" id="GO:0003677">
    <property type="term" value="F:DNA binding"/>
    <property type="evidence" value="ECO:0007669"/>
    <property type="project" value="InterPro"/>
</dbReference>
<evidence type="ECO:0000313" key="3">
    <source>
        <dbReference type="EMBL" id="OQX02431.1"/>
    </source>
</evidence>
<evidence type="ECO:0000313" key="4">
    <source>
        <dbReference type="Proteomes" id="UP000192491"/>
    </source>
</evidence>
<dbReference type="Gene3D" id="1.10.10.2910">
    <property type="match status" value="1"/>
</dbReference>
<dbReference type="InterPro" id="IPR052345">
    <property type="entry name" value="Rad_response_metalloprotease"/>
</dbReference>
<reference evidence="3 4" key="1">
    <citation type="submission" date="2017-01" db="EMBL/GenBank/DDBJ databases">
        <title>Novel large sulfur bacteria in the metagenomes of groundwater-fed chemosynthetic microbial mats in the Lake Huron basin.</title>
        <authorList>
            <person name="Sharrar A.M."/>
            <person name="Flood B.E."/>
            <person name="Bailey J.V."/>
            <person name="Jones D.S."/>
            <person name="Biddanda B."/>
            <person name="Ruberg S.A."/>
            <person name="Marcus D.N."/>
            <person name="Dick G.J."/>
        </authorList>
    </citation>
    <scope>NUCLEOTIDE SEQUENCE [LARGE SCALE GENOMIC DNA]</scope>
    <source>
        <strain evidence="3">A8</strain>
    </source>
</reference>
<dbReference type="PROSITE" id="PS50943">
    <property type="entry name" value="HTH_CROC1"/>
    <property type="match status" value="1"/>
</dbReference>
<dbReference type="Pfam" id="PF01381">
    <property type="entry name" value="HTH_3"/>
    <property type="match status" value="1"/>
</dbReference>
<dbReference type="InterPro" id="IPR010982">
    <property type="entry name" value="Lambda_DNA-bd_dom_sf"/>
</dbReference>
<evidence type="ECO:0000259" key="2">
    <source>
        <dbReference type="PROSITE" id="PS50943"/>
    </source>
</evidence>
<dbReference type="Proteomes" id="UP000192491">
    <property type="component" value="Unassembled WGS sequence"/>
</dbReference>
<comment type="similarity">
    <text evidence="1">Belongs to the short-chain fatty acyl-CoA assimilation regulator (ScfR) family.</text>
</comment>
<dbReference type="Pfam" id="PF06114">
    <property type="entry name" value="Peptidase_M78"/>
    <property type="match status" value="1"/>
</dbReference>
<dbReference type="AlphaFoldDB" id="A0A1Y1QCI2"/>
<protein>
    <recommendedName>
        <fullName evidence="2">HTH cro/C1-type domain-containing protein</fullName>
    </recommendedName>
</protein>
<dbReference type="InterPro" id="IPR010359">
    <property type="entry name" value="IrrE_HExxH"/>
</dbReference>
<dbReference type="SMART" id="SM00530">
    <property type="entry name" value="HTH_XRE"/>
    <property type="match status" value="1"/>
</dbReference>
<dbReference type="CDD" id="cd00093">
    <property type="entry name" value="HTH_XRE"/>
    <property type="match status" value="1"/>
</dbReference>
<accession>A0A1Y1QCI2</accession>
<feature type="domain" description="HTH cro/C1-type" evidence="2">
    <location>
        <begin position="13"/>
        <end position="67"/>
    </location>
</feature>
<comment type="caution">
    <text evidence="3">The sequence shown here is derived from an EMBL/GenBank/DDBJ whole genome shotgun (WGS) entry which is preliminary data.</text>
</comment>
<dbReference type="PANTHER" id="PTHR43236">
    <property type="entry name" value="ANTITOXIN HIGA1"/>
    <property type="match status" value="1"/>
</dbReference>
<dbReference type="EMBL" id="MTEJ01000487">
    <property type="protein sequence ID" value="OQX02431.1"/>
    <property type="molecule type" value="Genomic_DNA"/>
</dbReference>
<proteinExistence type="inferred from homology"/>